<keyword evidence="2" id="KW-0812">Transmembrane</keyword>
<dbReference type="InterPro" id="IPR036380">
    <property type="entry name" value="Isochorismatase-like_sf"/>
</dbReference>
<dbReference type="PRINTS" id="PR01398">
    <property type="entry name" value="ISCHRISMTASE"/>
</dbReference>
<accession>A0ABN2AAV9</accession>
<dbReference type="PANTHER" id="PTHR43540">
    <property type="entry name" value="PEROXYUREIDOACRYLATE/UREIDOACRYLATE AMIDOHYDROLASE-RELATED"/>
    <property type="match status" value="1"/>
</dbReference>
<feature type="domain" description="Isochorismatase-like" evidence="3">
    <location>
        <begin position="36"/>
        <end position="205"/>
    </location>
</feature>
<evidence type="ECO:0000256" key="1">
    <source>
        <dbReference type="ARBA" id="ARBA00022801"/>
    </source>
</evidence>
<sequence length="229" mass="24944">MAAQRSLPAIGGYRLDPDTAADANRTDWTVDPARAVLLVHDMQRYFVDAFDRTDPAAQINVAVATIGRLASQARALGIPVVYTAQPPDQSPGDRGLLSDFWGHGLTDDGRQAIIPELGPQPGDIELTKWRYSAFTRTDLRERMRARRRDQLVITGVYAHIGCLTTAIVAFMDDVQVFLVPDAMADFSHDEHVSALEYGATRCANVKRADLVSAELAAAELGAPEVIGSR</sequence>
<keyword evidence="1" id="KW-0378">Hydrolase</keyword>
<dbReference type="Pfam" id="PF00857">
    <property type="entry name" value="Isochorismatase"/>
    <property type="match status" value="1"/>
</dbReference>
<dbReference type="InterPro" id="IPR000868">
    <property type="entry name" value="Isochorismatase-like_dom"/>
</dbReference>
<dbReference type="InterPro" id="IPR050272">
    <property type="entry name" value="Isochorismatase-like_hydrls"/>
</dbReference>
<dbReference type="SUPFAM" id="SSF52499">
    <property type="entry name" value="Isochorismatase-like hydrolases"/>
    <property type="match status" value="1"/>
</dbReference>
<evidence type="ECO:0000313" key="4">
    <source>
        <dbReference type="EMBL" id="GAA1514630.1"/>
    </source>
</evidence>
<reference evidence="4 5" key="1">
    <citation type="journal article" date="2019" name="Int. J. Syst. Evol. Microbiol.">
        <title>The Global Catalogue of Microorganisms (GCM) 10K type strain sequencing project: providing services to taxonomists for standard genome sequencing and annotation.</title>
        <authorList>
            <consortium name="The Broad Institute Genomics Platform"/>
            <consortium name="The Broad Institute Genome Sequencing Center for Infectious Disease"/>
            <person name="Wu L."/>
            <person name="Ma J."/>
        </authorList>
    </citation>
    <scope>NUCLEOTIDE SEQUENCE [LARGE SCALE GENOMIC DNA]</scope>
    <source>
        <strain evidence="4 5">JCM 14942</strain>
    </source>
</reference>
<protein>
    <recommendedName>
        <fullName evidence="3">Isochorismatase-like domain-containing protein</fullName>
    </recommendedName>
</protein>
<comment type="caution">
    <text evidence="4">The sequence shown here is derived from an EMBL/GenBank/DDBJ whole genome shotgun (WGS) entry which is preliminary data.</text>
</comment>
<evidence type="ECO:0000259" key="3">
    <source>
        <dbReference type="Pfam" id="PF00857"/>
    </source>
</evidence>
<keyword evidence="2" id="KW-1133">Transmembrane helix</keyword>
<gene>
    <name evidence="4" type="ORF">GCM10009788_18780</name>
</gene>
<dbReference type="InterPro" id="IPR016291">
    <property type="entry name" value="Isochorismatase"/>
</dbReference>
<dbReference type="EMBL" id="BAAAOR010000014">
    <property type="protein sequence ID" value="GAA1514630.1"/>
    <property type="molecule type" value="Genomic_DNA"/>
</dbReference>
<dbReference type="RefSeq" id="WP_141005421.1">
    <property type="nucleotide sequence ID" value="NZ_BAAAOR010000014.1"/>
</dbReference>
<evidence type="ECO:0000313" key="5">
    <source>
        <dbReference type="Proteomes" id="UP001500842"/>
    </source>
</evidence>
<dbReference type="Proteomes" id="UP001500842">
    <property type="component" value="Unassembled WGS sequence"/>
</dbReference>
<feature type="transmembrane region" description="Helical" evidence="2">
    <location>
        <begin position="151"/>
        <end position="171"/>
    </location>
</feature>
<evidence type="ECO:0000256" key="2">
    <source>
        <dbReference type="SAM" id="Phobius"/>
    </source>
</evidence>
<dbReference type="Gene3D" id="3.40.50.850">
    <property type="entry name" value="Isochorismatase-like"/>
    <property type="match status" value="1"/>
</dbReference>
<organism evidence="4 5">
    <name type="scientific">Nocardioides humi</name>
    <dbReference type="NCBI Taxonomy" id="449461"/>
    <lineage>
        <taxon>Bacteria</taxon>
        <taxon>Bacillati</taxon>
        <taxon>Actinomycetota</taxon>
        <taxon>Actinomycetes</taxon>
        <taxon>Propionibacteriales</taxon>
        <taxon>Nocardioidaceae</taxon>
        <taxon>Nocardioides</taxon>
    </lineage>
</organism>
<proteinExistence type="predicted"/>
<dbReference type="PANTHER" id="PTHR43540:SF3">
    <property type="entry name" value="ENTEROBACTIN SYNTHASE COMPONENT B"/>
    <property type="match status" value="1"/>
</dbReference>
<keyword evidence="5" id="KW-1185">Reference proteome</keyword>
<name>A0ABN2AAV9_9ACTN</name>
<keyword evidence="2" id="KW-0472">Membrane</keyword>